<reference evidence="3" key="1">
    <citation type="journal article" date="2019" name="Int. J. Syst. Evol. Microbiol.">
        <title>The Global Catalogue of Microorganisms (GCM) 10K type strain sequencing project: providing services to taxonomists for standard genome sequencing and annotation.</title>
        <authorList>
            <consortium name="The Broad Institute Genomics Platform"/>
            <consortium name="The Broad Institute Genome Sequencing Center for Infectious Disease"/>
            <person name="Wu L."/>
            <person name="Ma J."/>
        </authorList>
    </citation>
    <scope>NUCLEOTIDE SEQUENCE [LARGE SCALE GENOMIC DNA]</scope>
    <source>
        <strain evidence="3">JCM 18081</strain>
    </source>
</reference>
<evidence type="ECO:0000313" key="2">
    <source>
        <dbReference type="EMBL" id="GAA4788514.1"/>
    </source>
</evidence>
<protein>
    <submittedName>
        <fullName evidence="2">Uncharacterized protein</fullName>
    </submittedName>
</protein>
<dbReference type="Proteomes" id="UP001501265">
    <property type="component" value="Unassembled WGS sequence"/>
</dbReference>
<evidence type="ECO:0000313" key="3">
    <source>
        <dbReference type="Proteomes" id="UP001501265"/>
    </source>
</evidence>
<keyword evidence="3" id="KW-1185">Reference proteome</keyword>
<comment type="caution">
    <text evidence="2">The sequence shown here is derived from an EMBL/GenBank/DDBJ whole genome shotgun (WGS) entry which is preliminary data.</text>
</comment>
<accession>A0ABP9B2Y9</accession>
<dbReference type="EMBL" id="BAABIG010000010">
    <property type="protein sequence ID" value="GAA4788514.1"/>
    <property type="molecule type" value="Genomic_DNA"/>
</dbReference>
<sequence>MPPTDPPAGNSVMADLLKDQQAVLSKKTWQTAWAARQEQAHKTQQEYNNAPHEDHRAQGSPMTKHVSAGAFPKKPSSRR</sequence>
<name>A0ABP9B2Y9_9ACTN</name>
<proteinExistence type="predicted"/>
<organism evidence="2 3">
    <name type="scientific">Streptomyces ziwulingensis</name>
    <dbReference type="NCBI Taxonomy" id="1045501"/>
    <lineage>
        <taxon>Bacteria</taxon>
        <taxon>Bacillati</taxon>
        <taxon>Actinomycetota</taxon>
        <taxon>Actinomycetes</taxon>
        <taxon>Kitasatosporales</taxon>
        <taxon>Streptomycetaceae</taxon>
        <taxon>Streptomyces</taxon>
    </lineage>
</organism>
<evidence type="ECO:0000256" key="1">
    <source>
        <dbReference type="SAM" id="MobiDB-lite"/>
    </source>
</evidence>
<feature type="region of interest" description="Disordered" evidence="1">
    <location>
        <begin position="34"/>
        <end position="79"/>
    </location>
</feature>
<gene>
    <name evidence="2" type="ORF">GCM10023220_11360</name>
</gene>